<dbReference type="EMBL" id="OZ019900">
    <property type="protein sequence ID" value="CAK9233860.1"/>
    <property type="molecule type" value="Genomic_DNA"/>
</dbReference>
<protein>
    <recommendedName>
        <fullName evidence="6">Aminotransferase class I/classII large domain-containing protein</fullName>
    </recommendedName>
</protein>
<feature type="region of interest" description="Disordered" evidence="5">
    <location>
        <begin position="1"/>
        <end position="24"/>
    </location>
</feature>
<feature type="domain" description="Aminotransferase class I/classII large" evidence="6">
    <location>
        <begin position="54"/>
        <end position="405"/>
    </location>
</feature>
<evidence type="ECO:0000259" key="6">
    <source>
        <dbReference type="Pfam" id="PF00155"/>
    </source>
</evidence>
<dbReference type="InterPro" id="IPR015421">
    <property type="entry name" value="PyrdxlP-dep_Trfase_major"/>
</dbReference>
<dbReference type="CDD" id="cd00609">
    <property type="entry name" value="AAT_like"/>
    <property type="match status" value="1"/>
</dbReference>
<dbReference type="PANTHER" id="PTHR43807">
    <property type="entry name" value="FI04487P"/>
    <property type="match status" value="1"/>
</dbReference>
<comment type="cofactor">
    <cofactor evidence="1">
        <name>pyridoxal 5'-phosphate</name>
        <dbReference type="ChEBI" id="CHEBI:597326"/>
    </cofactor>
</comment>
<organism evidence="7 8">
    <name type="scientific">Sphagnum troendelagicum</name>
    <dbReference type="NCBI Taxonomy" id="128251"/>
    <lineage>
        <taxon>Eukaryota</taxon>
        <taxon>Viridiplantae</taxon>
        <taxon>Streptophyta</taxon>
        <taxon>Embryophyta</taxon>
        <taxon>Bryophyta</taxon>
        <taxon>Sphagnophytina</taxon>
        <taxon>Sphagnopsida</taxon>
        <taxon>Sphagnales</taxon>
        <taxon>Sphagnaceae</taxon>
        <taxon>Sphagnum</taxon>
    </lineage>
</organism>
<feature type="compositionally biased region" description="Polar residues" evidence="5">
    <location>
        <begin position="1"/>
        <end position="19"/>
    </location>
</feature>
<dbReference type="Gene3D" id="3.40.640.10">
    <property type="entry name" value="Type I PLP-dependent aspartate aminotransferase-like (Major domain)"/>
    <property type="match status" value="1"/>
</dbReference>
<dbReference type="Gene3D" id="3.90.1150.10">
    <property type="entry name" value="Aspartate Aminotransferase, domain 1"/>
    <property type="match status" value="1"/>
</dbReference>
<evidence type="ECO:0000256" key="2">
    <source>
        <dbReference type="ARBA" id="ARBA00022576"/>
    </source>
</evidence>
<dbReference type="Proteomes" id="UP001497512">
    <property type="component" value="Chromosome 8"/>
</dbReference>
<evidence type="ECO:0000256" key="1">
    <source>
        <dbReference type="ARBA" id="ARBA00001933"/>
    </source>
</evidence>
<evidence type="ECO:0000256" key="4">
    <source>
        <dbReference type="ARBA" id="ARBA00022898"/>
    </source>
</evidence>
<name>A0ABP0UYV6_9BRYO</name>
<keyword evidence="2" id="KW-0032">Aminotransferase</keyword>
<dbReference type="PANTHER" id="PTHR43807:SF20">
    <property type="entry name" value="FI04487P"/>
    <property type="match status" value="1"/>
</dbReference>
<dbReference type="InterPro" id="IPR051326">
    <property type="entry name" value="Kynurenine-oxoglutarate_AT"/>
</dbReference>
<dbReference type="InterPro" id="IPR015422">
    <property type="entry name" value="PyrdxlP-dep_Trfase_small"/>
</dbReference>
<keyword evidence="3" id="KW-0808">Transferase</keyword>
<evidence type="ECO:0000313" key="8">
    <source>
        <dbReference type="Proteomes" id="UP001497512"/>
    </source>
</evidence>
<evidence type="ECO:0000256" key="3">
    <source>
        <dbReference type="ARBA" id="ARBA00022679"/>
    </source>
</evidence>
<dbReference type="Pfam" id="PF00155">
    <property type="entry name" value="Aminotran_1_2"/>
    <property type="match status" value="1"/>
</dbReference>
<dbReference type="InterPro" id="IPR015424">
    <property type="entry name" value="PyrdxlP-dep_Trfase"/>
</dbReference>
<keyword evidence="4" id="KW-0663">Pyridoxal phosphate</keyword>
<gene>
    <name evidence="7" type="ORF">CSSPTR1EN2_LOCUS21773</name>
</gene>
<keyword evidence="8" id="KW-1185">Reference proteome</keyword>
<accession>A0ABP0UYV6</accession>
<sequence>MASASTATDNGVPKPSSSPLPVDASPALQVSKRLEQFKTTIFTQISILALKHKAVNLGQGFPNFDGPDFVKDAAIHAIQGGKNQYARGFGIPELNYAIAQSFKKESGITVNSETEVTVTSGCTEAIAATILGLINPGDEVILFEPFYDSYLATLAMADATVKTVTLRPPDFAVPEMELRTAFSNKTRAILVNTPHNPTGKVFSRKELELIASLCKKHDALAFMDEVYNKLVFTGEHVSMASLDGMYERTVTMNSLGKTFSLTGWKIGWAVAPPHLTWGLRQAHSYLTFSTSAPFQWGAVAALSAPDSFYQELIGGYRTKKDILVEGLKSVGFKVFEPEGTYFVMVDHRAFGYEDDVAFCKHLIEDVGVAAIPPSTFYIDPKNGKDLVRFAFCKDEETLRTAVERLKANLKRPALSS</sequence>
<dbReference type="InterPro" id="IPR004839">
    <property type="entry name" value="Aminotransferase_I/II_large"/>
</dbReference>
<evidence type="ECO:0000313" key="7">
    <source>
        <dbReference type="EMBL" id="CAK9233860.1"/>
    </source>
</evidence>
<reference evidence="7" key="1">
    <citation type="submission" date="2024-02" db="EMBL/GenBank/DDBJ databases">
        <authorList>
            <consortium name="ELIXIR-Norway"/>
            <consortium name="Elixir Norway"/>
        </authorList>
    </citation>
    <scope>NUCLEOTIDE SEQUENCE</scope>
</reference>
<evidence type="ECO:0000256" key="5">
    <source>
        <dbReference type="SAM" id="MobiDB-lite"/>
    </source>
</evidence>
<dbReference type="SUPFAM" id="SSF53383">
    <property type="entry name" value="PLP-dependent transferases"/>
    <property type="match status" value="1"/>
</dbReference>
<proteinExistence type="predicted"/>